<dbReference type="InterPro" id="IPR023214">
    <property type="entry name" value="HAD_sf"/>
</dbReference>
<dbReference type="HOGENOM" id="CLU_044146_7_0_11"/>
<dbReference type="Gene3D" id="3.30.1240.10">
    <property type="match status" value="1"/>
</dbReference>
<organism evidence="1 2">
    <name type="scientific">Parascardovia denticolens DSM 10105 = JCM 12538</name>
    <dbReference type="NCBI Taxonomy" id="864564"/>
    <lineage>
        <taxon>Bacteria</taxon>
        <taxon>Bacillati</taxon>
        <taxon>Actinomycetota</taxon>
        <taxon>Actinomycetes</taxon>
        <taxon>Bifidobacteriales</taxon>
        <taxon>Bifidobacteriaceae</taxon>
        <taxon>Parascardovia</taxon>
    </lineage>
</organism>
<evidence type="ECO:0000313" key="2">
    <source>
        <dbReference type="Proteomes" id="UP000004946"/>
    </source>
</evidence>
<reference evidence="1 2" key="1">
    <citation type="submission" date="2010-12" db="EMBL/GenBank/DDBJ databases">
        <authorList>
            <person name="Muzny D."/>
            <person name="Qin X."/>
            <person name="Buhay C."/>
            <person name="Dugan-Rocha S."/>
            <person name="Ding Y."/>
            <person name="Chen G."/>
            <person name="Hawes A."/>
            <person name="Holder M."/>
            <person name="Jhangiani S."/>
            <person name="Johnson A."/>
            <person name="Khan Z."/>
            <person name="Li Z."/>
            <person name="Liu W."/>
            <person name="Liu X."/>
            <person name="Perez L."/>
            <person name="Shen H."/>
            <person name="Wang Q."/>
            <person name="Watt J."/>
            <person name="Xi L."/>
            <person name="Xin Y."/>
            <person name="Zhou J."/>
            <person name="Deng J."/>
            <person name="Jiang H."/>
            <person name="Liu Y."/>
            <person name="Qu J."/>
            <person name="Song X.-Z."/>
            <person name="Zhang L."/>
            <person name="Villasana D."/>
            <person name="Johnson A."/>
            <person name="Liu J."/>
            <person name="Liyanage D."/>
            <person name="Lorensuhewa L."/>
            <person name="Robinson T."/>
            <person name="Song A."/>
            <person name="Song B.-B."/>
            <person name="Dinh H."/>
            <person name="Thornton R."/>
            <person name="Coyle M."/>
            <person name="Francisco L."/>
            <person name="Jackson L."/>
            <person name="Javaid M."/>
            <person name="Korchina V."/>
            <person name="Kovar C."/>
            <person name="Mata R."/>
            <person name="Mathew T."/>
            <person name="Ngo R."/>
            <person name="Nguyen L."/>
            <person name="Nguyen N."/>
            <person name="Okwuonu G."/>
            <person name="Ongeri F."/>
            <person name="Pham C."/>
            <person name="Simmons D."/>
            <person name="Wilczek-Boney K."/>
            <person name="Hale W."/>
            <person name="Jakkamsetti A."/>
            <person name="Pham P."/>
            <person name="Ruth R."/>
            <person name="San Lucas F."/>
            <person name="Warren J."/>
            <person name="Zhang J."/>
            <person name="Zhao Z."/>
            <person name="Zhou C."/>
            <person name="Zhu D."/>
            <person name="Lee S."/>
            <person name="Bess C."/>
            <person name="Blankenburg K."/>
            <person name="Forbes L."/>
            <person name="Fu Q."/>
            <person name="Gubbala S."/>
            <person name="Hirani K."/>
            <person name="Jayaseelan J.C."/>
            <person name="Lara F."/>
            <person name="Munidasa M."/>
            <person name="Palculict T."/>
            <person name="Patil S."/>
            <person name="Pu L.-L."/>
            <person name="Saada N."/>
            <person name="Tang L."/>
            <person name="Weissenberger G."/>
            <person name="Zhu Y."/>
            <person name="Hemphill L."/>
            <person name="Shang Y."/>
            <person name="Youmans B."/>
            <person name="Ayvaz T."/>
            <person name="Ross M."/>
            <person name="Santibanez J."/>
            <person name="Aqrawi P."/>
            <person name="Gross S."/>
            <person name="Joshi V."/>
            <person name="Fowler G."/>
            <person name="Nazareth L."/>
            <person name="Reid J."/>
            <person name="Worley K."/>
            <person name="Petrosino J."/>
            <person name="Highlander S."/>
            <person name="Gibbs R."/>
        </authorList>
    </citation>
    <scope>NUCLEOTIDE SEQUENCE [LARGE SCALE GENOMIC DNA]</scope>
    <source>
        <strain evidence="1 2">DSM 10105</strain>
    </source>
</reference>
<dbReference type="PROSITE" id="PS01229">
    <property type="entry name" value="COF_2"/>
    <property type="match status" value="1"/>
</dbReference>
<name>E6JZ88_PARDN</name>
<dbReference type="PANTHER" id="PTHR10000:SF25">
    <property type="entry name" value="PHOSPHATASE YKRA-RELATED"/>
    <property type="match status" value="1"/>
</dbReference>
<dbReference type="GO" id="GO:0000287">
    <property type="term" value="F:magnesium ion binding"/>
    <property type="evidence" value="ECO:0007669"/>
    <property type="project" value="TreeGrafter"/>
</dbReference>
<dbReference type="GO" id="GO:0016791">
    <property type="term" value="F:phosphatase activity"/>
    <property type="evidence" value="ECO:0007669"/>
    <property type="project" value="TreeGrafter"/>
</dbReference>
<dbReference type="KEGG" id="pdo:PSDT_0660"/>
<protein>
    <submittedName>
        <fullName evidence="1">Cof-like hydrolase</fullName>
    </submittedName>
</protein>
<dbReference type="InterPro" id="IPR006379">
    <property type="entry name" value="HAD-SF_hydro_IIB"/>
</dbReference>
<dbReference type="RefSeq" id="WP_006289363.1">
    <property type="nucleotide sequence ID" value="NZ_AP012333.1"/>
</dbReference>
<dbReference type="PATRIC" id="fig|864564.6.peg.729"/>
<dbReference type="NCBIfam" id="TIGR00099">
    <property type="entry name" value="Cof-subfamily"/>
    <property type="match status" value="1"/>
</dbReference>
<comment type="caution">
    <text evidence="1">The sequence shown here is derived from an EMBL/GenBank/DDBJ whole genome shotgun (WGS) entry which is preliminary data.</text>
</comment>
<dbReference type="Proteomes" id="UP000004946">
    <property type="component" value="Chromosome"/>
</dbReference>
<dbReference type="Pfam" id="PF08282">
    <property type="entry name" value="Hydrolase_3"/>
    <property type="match status" value="1"/>
</dbReference>
<dbReference type="InterPro" id="IPR000150">
    <property type="entry name" value="Cof"/>
</dbReference>
<accession>E6JZ88</accession>
<dbReference type="eggNOG" id="COG0561">
    <property type="taxonomic scope" value="Bacteria"/>
</dbReference>
<sequence length="269" mass="29824">MTVSTPITALFFDIDGTLTSFKTSQVPASTRAAISACREQGIKASLATGRSPHEYEAVKKVLGMEFDGTVCMTGQVAYDERGYQRREPLDQGDVRLLLDYLKTHPETGVHFSELEYGYLNFLSPEAKKLYDSLKDTAPSAVIDDPYERTKTHELYQFSIYLTAERVVEVTGIFHHTRALRWHKDFADFIPADGGKDKGIAALLDSWGLKRENCMVFGDGENDIDMIDYAGIGVAMGNASDLVKSHADYVTSSVDEDGIYRALQHFGVLG</sequence>
<dbReference type="InterPro" id="IPR036412">
    <property type="entry name" value="HAD-like_sf"/>
</dbReference>
<dbReference type="EMBL" id="AEON01000001">
    <property type="protein sequence ID" value="EFT83978.1"/>
    <property type="molecule type" value="Genomic_DNA"/>
</dbReference>
<dbReference type="SFLD" id="SFLDS00003">
    <property type="entry name" value="Haloacid_Dehalogenase"/>
    <property type="match status" value="1"/>
</dbReference>
<dbReference type="SFLD" id="SFLDG01140">
    <property type="entry name" value="C2.B:_Phosphomannomutase_and_P"/>
    <property type="match status" value="1"/>
</dbReference>
<keyword evidence="1" id="KW-0378">Hydrolase</keyword>
<keyword evidence="2" id="KW-1185">Reference proteome</keyword>
<gene>
    <name evidence="1" type="ORF">HMPREF0620_0983</name>
</gene>
<dbReference type="PANTHER" id="PTHR10000">
    <property type="entry name" value="PHOSPHOSERINE PHOSPHATASE"/>
    <property type="match status" value="1"/>
</dbReference>
<dbReference type="SUPFAM" id="SSF56784">
    <property type="entry name" value="HAD-like"/>
    <property type="match status" value="1"/>
</dbReference>
<dbReference type="GO" id="GO:0005829">
    <property type="term" value="C:cytosol"/>
    <property type="evidence" value="ECO:0007669"/>
    <property type="project" value="TreeGrafter"/>
</dbReference>
<dbReference type="AlphaFoldDB" id="E6JZ88"/>
<dbReference type="NCBIfam" id="TIGR01484">
    <property type="entry name" value="HAD-SF-IIB"/>
    <property type="match status" value="1"/>
</dbReference>
<proteinExistence type="predicted"/>
<dbReference type="Gene3D" id="3.40.50.1000">
    <property type="entry name" value="HAD superfamily/HAD-like"/>
    <property type="match status" value="1"/>
</dbReference>
<evidence type="ECO:0000313" key="1">
    <source>
        <dbReference type="EMBL" id="EFT83978.1"/>
    </source>
</evidence>